<dbReference type="Proteomes" id="UP000183832">
    <property type="component" value="Unassembled WGS sequence"/>
</dbReference>
<gene>
    <name evidence="1" type="ORF">CLUMA_CG017956</name>
</gene>
<dbReference type="AlphaFoldDB" id="A0A1J1J222"/>
<name>A0A1J1J222_9DIPT</name>
<accession>A0A1J1J222</accession>
<dbReference type="EMBL" id="CVRI01000063">
    <property type="protein sequence ID" value="CRL04905.1"/>
    <property type="molecule type" value="Genomic_DNA"/>
</dbReference>
<keyword evidence="2" id="KW-1185">Reference proteome</keyword>
<proteinExistence type="predicted"/>
<sequence>MFPTQCFICQNSNSHNTIDCEQFKGSKTRLRLLQSLKLCTYCVRHKYTPGTVCPLINLITCGVNNCKQSHIPKLHSEFHPEEPISTQNFLSTSNHIPKQINKKLNQETESVALSTAIVKLLTEETGEIPVRCLIDQCSQACYITENIKTKNC</sequence>
<organism evidence="1 2">
    <name type="scientific">Clunio marinus</name>
    <dbReference type="NCBI Taxonomy" id="568069"/>
    <lineage>
        <taxon>Eukaryota</taxon>
        <taxon>Metazoa</taxon>
        <taxon>Ecdysozoa</taxon>
        <taxon>Arthropoda</taxon>
        <taxon>Hexapoda</taxon>
        <taxon>Insecta</taxon>
        <taxon>Pterygota</taxon>
        <taxon>Neoptera</taxon>
        <taxon>Endopterygota</taxon>
        <taxon>Diptera</taxon>
        <taxon>Nematocera</taxon>
        <taxon>Chironomoidea</taxon>
        <taxon>Chironomidae</taxon>
        <taxon>Clunio</taxon>
    </lineage>
</organism>
<evidence type="ECO:0000313" key="1">
    <source>
        <dbReference type="EMBL" id="CRL04905.1"/>
    </source>
</evidence>
<dbReference type="OrthoDB" id="8070059at2759"/>
<reference evidence="1 2" key="1">
    <citation type="submission" date="2015-04" db="EMBL/GenBank/DDBJ databases">
        <authorList>
            <person name="Syromyatnikov M.Y."/>
            <person name="Popov V.N."/>
        </authorList>
    </citation>
    <scope>NUCLEOTIDE SEQUENCE [LARGE SCALE GENOMIC DNA]</scope>
</reference>
<protein>
    <submittedName>
        <fullName evidence="1">CLUMA_CG017956, isoform A</fullName>
    </submittedName>
</protein>
<evidence type="ECO:0000313" key="2">
    <source>
        <dbReference type="Proteomes" id="UP000183832"/>
    </source>
</evidence>